<feature type="domain" description="DUF4371" evidence="3">
    <location>
        <begin position="88"/>
        <end position="285"/>
    </location>
</feature>
<dbReference type="PANTHER" id="PTHR45749">
    <property type="match status" value="1"/>
</dbReference>
<dbReference type="InterPro" id="IPR012337">
    <property type="entry name" value="RNaseH-like_sf"/>
</dbReference>
<dbReference type="Ensembl" id="ENSAOCT00000042312.1">
    <property type="protein sequence ID" value="ENSAOCP00000040724.1"/>
    <property type="gene ID" value="ENSAOCG00000029247.1"/>
</dbReference>
<dbReference type="SUPFAM" id="SSF53098">
    <property type="entry name" value="Ribonuclease H-like"/>
    <property type="match status" value="1"/>
</dbReference>
<dbReference type="GeneTree" id="ENSGT00940000165495"/>
<feature type="domain" description="HAT C-terminal dimerisation" evidence="2">
    <location>
        <begin position="668"/>
        <end position="719"/>
    </location>
</feature>
<evidence type="ECO:0000313" key="4">
    <source>
        <dbReference type="Ensembl" id="ENSAOCP00000044443.1"/>
    </source>
</evidence>
<dbReference type="Pfam" id="PF14291">
    <property type="entry name" value="DUF4371"/>
    <property type="match status" value="1"/>
</dbReference>
<evidence type="ECO:0000259" key="2">
    <source>
        <dbReference type="Pfam" id="PF05699"/>
    </source>
</evidence>
<dbReference type="Proteomes" id="UP001501940">
    <property type="component" value="Chromosome 23"/>
</dbReference>
<dbReference type="AlphaFoldDB" id="A0AAQ5XSS1"/>
<dbReference type="InterPro" id="IPR008906">
    <property type="entry name" value="HATC_C_dom"/>
</dbReference>
<feature type="signal peptide" evidence="1">
    <location>
        <begin position="1"/>
        <end position="24"/>
    </location>
</feature>
<evidence type="ECO:0000313" key="5">
    <source>
        <dbReference type="Proteomes" id="UP001501940"/>
    </source>
</evidence>
<dbReference type="PANTHER" id="PTHR45749:SF21">
    <property type="entry name" value="DUF4371 DOMAIN-CONTAINING PROTEIN"/>
    <property type="match status" value="1"/>
</dbReference>
<dbReference type="Pfam" id="PF05699">
    <property type="entry name" value="Dimer_Tnp_hAT"/>
    <property type="match status" value="1"/>
</dbReference>
<keyword evidence="5" id="KW-1185">Reference proteome</keyword>
<reference evidence="4" key="2">
    <citation type="submission" date="2025-05" db="UniProtKB">
        <authorList>
            <consortium name="Ensembl"/>
        </authorList>
    </citation>
    <scope>IDENTIFICATION</scope>
</reference>
<evidence type="ECO:0008006" key="6">
    <source>
        <dbReference type="Google" id="ProtNLM"/>
    </source>
</evidence>
<evidence type="ECO:0000259" key="3">
    <source>
        <dbReference type="Pfam" id="PF14291"/>
    </source>
</evidence>
<evidence type="ECO:0000256" key="1">
    <source>
        <dbReference type="SAM" id="SignalP"/>
    </source>
</evidence>
<reference evidence="4 5" key="1">
    <citation type="submission" date="2022-01" db="EMBL/GenBank/DDBJ databases">
        <title>A chromosome-scale genome assembly of the false clownfish, Amphiprion ocellaris.</title>
        <authorList>
            <person name="Ryu T."/>
        </authorList>
    </citation>
    <scope>NUCLEOTIDE SEQUENCE [LARGE SCALE GENOMIC DNA]</scope>
</reference>
<name>A0AAQ5XSS1_AMPOC</name>
<proteinExistence type="predicted"/>
<keyword evidence="1" id="KW-0732">Signal</keyword>
<dbReference type="Ensembl" id="ENSAOCT00000068324.1">
    <property type="protein sequence ID" value="ENSAOCP00000044443.1"/>
    <property type="gene ID" value="ENSAOCG00000029247.1"/>
</dbReference>
<sequence>MAWKWLTYCGQRHALFCFVCLAFSKPNDPSIFIRGMTDWRHVHQRIEEHERGMAHRQCAEAYFLNCSRASIGHLLEGRQLTGHREQVKKRRQVLERVVEVVKVIGKRGLSYRQEHNEAAYTLDNDSIDHGNFLELIILLGKYDVCLKEHLSSVIEKSKQIHASGTQGRGSLITLLSKTTVNAVIDAIKHLIEESISADIKKAGMFSVQLDTTQDITERDQCSVILRYVTDAIHERLVAVIQCSTTTGQSFVTLLTDVLERLKLDIGRCISNSTDGASNMQGQYRGFSALMASKNPTHQHVWCYAHVLNLVLSDTTHSVIESASLFDLLNDIAVFIKESYARVNVWETVNQDKRHKRISPVGETRWWAKHDALRKVFGNYGKPHDGLFVEVVSTLSAIMKLKTLASNARNKARGYRDGLLRYETVLTAQLFLRIFEITSALSKYLQTGGMDILSAYRMVTTTQDSLTEIARDFPAVKDAADCFVHWANEKLEEQDELGLEVEAALPQKRVKRKKVLPGEMAQDESLSDSEKAYEINVHHQIIDTAVEAMHKRFSTHGTLYADLSLLHPRNFPLIHTSALPESALEGLSKCLVVYDSRATATNLQSELRNLAQQWDRLVQSPLDDYATRAVEEESDDQEEMDMISKTCASCKECPLCCYKVLLRFNMLTHAYPLLGLAYKFLLTLSVTRVACERSFSTLHYIKNRLRSSLSASKLEAFMLMATEKDVLVSLDTDTVIDRVAEKTELMKKLLL</sequence>
<accession>A0AAQ5XSS1</accession>
<feature type="chain" id="PRO_5044712437" description="DUF4371 domain-containing protein" evidence="1">
    <location>
        <begin position="25"/>
        <end position="750"/>
    </location>
</feature>
<dbReference type="GO" id="GO:0046983">
    <property type="term" value="F:protein dimerization activity"/>
    <property type="evidence" value="ECO:0007669"/>
    <property type="project" value="InterPro"/>
</dbReference>
<organism evidence="4 5">
    <name type="scientific">Amphiprion ocellaris</name>
    <name type="common">Clown anemonefish</name>
    <dbReference type="NCBI Taxonomy" id="80972"/>
    <lineage>
        <taxon>Eukaryota</taxon>
        <taxon>Metazoa</taxon>
        <taxon>Chordata</taxon>
        <taxon>Craniata</taxon>
        <taxon>Vertebrata</taxon>
        <taxon>Euteleostomi</taxon>
        <taxon>Actinopterygii</taxon>
        <taxon>Neopterygii</taxon>
        <taxon>Teleostei</taxon>
        <taxon>Neoteleostei</taxon>
        <taxon>Acanthomorphata</taxon>
        <taxon>Ovalentaria</taxon>
        <taxon>Pomacentridae</taxon>
        <taxon>Amphiprion</taxon>
    </lineage>
</organism>
<protein>
    <recommendedName>
        <fullName evidence="6">DUF4371 domain-containing protein</fullName>
    </recommendedName>
</protein>
<dbReference type="InterPro" id="IPR025398">
    <property type="entry name" value="DUF4371"/>
</dbReference>